<dbReference type="InterPro" id="IPR001761">
    <property type="entry name" value="Peripla_BP/Lac1_sug-bd_dom"/>
</dbReference>
<accession>A0ABM8I1K7</accession>
<dbReference type="PROSITE" id="PS50932">
    <property type="entry name" value="HTH_LACI_2"/>
    <property type="match status" value="1"/>
</dbReference>
<protein>
    <submittedName>
        <fullName evidence="6">LacI family transcriptional regulator</fullName>
    </submittedName>
</protein>
<keyword evidence="1" id="KW-0805">Transcription regulation</keyword>
<feature type="domain" description="HTH cro/C1-type" evidence="5">
    <location>
        <begin position="1"/>
        <end position="44"/>
    </location>
</feature>
<dbReference type="SMART" id="SM00354">
    <property type="entry name" value="HTH_LACI"/>
    <property type="match status" value="1"/>
</dbReference>
<dbReference type="PANTHER" id="PTHR30146:SF154">
    <property type="entry name" value="TRANSCRIPTION REGULATOR, MEMBER OF GALR FAMILY"/>
    <property type="match status" value="1"/>
</dbReference>
<dbReference type="InterPro" id="IPR028082">
    <property type="entry name" value="Peripla_BP_I"/>
</dbReference>
<proteinExistence type="predicted"/>
<dbReference type="InterPro" id="IPR000843">
    <property type="entry name" value="HTH_LacI"/>
</dbReference>
<evidence type="ECO:0000259" key="5">
    <source>
        <dbReference type="PROSITE" id="PS50943"/>
    </source>
</evidence>
<feature type="domain" description="HTH lacI-type" evidence="4">
    <location>
        <begin position="1"/>
        <end position="54"/>
    </location>
</feature>
<dbReference type="InterPro" id="IPR010982">
    <property type="entry name" value="Lambda_DNA-bd_dom_sf"/>
</dbReference>
<dbReference type="Pfam" id="PF00532">
    <property type="entry name" value="Peripla_BP_1"/>
    <property type="match status" value="1"/>
</dbReference>
<reference evidence="7" key="1">
    <citation type="journal article" date="2023" name="Int. J. Syst. Evol. Microbiol.">
        <title>Claveliimonas bilis gen. nov., sp. nov., deoxycholic acid-producing bacteria isolated from human faeces, and reclassification of Sellimonas monacensis Zenner et al. 2021 as Claveliimonas monacensis comb. nov.</title>
        <authorList>
            <person name="Hisatomi A."/>
            <person name="Kastawa N.W.E.P.G."/>
            <person name="Song I."/>
            <person name="Ohkuma M."/>
            <person name="Fukiya S."/>
            <person name="Sakamoto M."/>
        </authorList>
    </citation>
    <scope>NUCLEOTIDE SEQUENCE [LARGE SCALE GENOMIC DNA]</scope>
    <source>
        <strain evidence="7">12BBH14</strain>
    </source>
</reference>
<gene>
    <name evidence="6" type="primary">scrR</name>
    <name evidence="6" type="ORF">Lac1_09990</name>
</gene>
<keyword evidence="2" id="KW-0238">DNA-binding</keyword>
<dbReference type="EMBL" id="AP027742">
    <property type="protein sequence ID" value="BDZ76816.1"/>
    <property type="molecule type" value="Genomic_DNA"/>
</dbReference>
<dbReference type="PANTHER" id="PTHR30146">
    <property type="entry name" value="LACI-RELATED TRANSCRIPTIONAL REPRESSOR"/>
    <property type="match status" value="1"/>
</dbReference>
<dbReference type="CDD" id="cd01392">
    <property type="entry name" value="HTH_LacI"/>
    <property type="match status" value="1"/>
</dbReference>
<evidence type="ECO:0000313" key="6">
    <source>
        <dbReference type="EMBL" id="BDZ76816.1"/>
    </source>
</evidence>
<dbReference type="Gene3D" id="3.40.50.2300">
    <property type="match status" value="2"/>
</dbReference>
<dbReference type="RefSeq" id="WP_316266403.1">
    <property type="nucleotide sequence ID" value="NZ_AP027742.1"/>
</dbReference>
<sequence>MTIKEIARLAGVSSAAVSRYLNGGYVSEEKKEKIREIIEKTGYRPSIQARNLRTRQTRLVGVVVPKISSETISRVTDGIGKILQEKGYQMLLATTDNNPEKELEYMELFENYPVDGVILIATILTRKHRKHIRETKIPIVVIGQHLEGENCVYHDDYGAAKEMGIYVGKSGKQKIAYIGVTREDKAVGTGREDGFLSGLAKCGMKMKDGLRKEAKFTMESGYEKAFELLRDNSDIDIISCATDTIAAGALEAIQKDFPERKGSIQITGFGDNQFLKAVTGGIPTVHFGYKTSGVKGAELLIDIIENGQDISVQMKLGYEIKNLQSEKKRE</sequence>
<dbReference type="InterPro" id="IPR001387">
    <property type="entry name" value="Cro/C1-type_HTH"/>
</dbReference>
<evidence type="ECO:0000256" key="2">
    <source>
        <dbReference type="ARBA" id="ARBA00023125"/>
    </source>
</evidence>
<dbReference type="Gene3D" id="1.10.260.40">
    <property type="entry name" value="lambda repressor-like DNA-binding domains"/>
    <property type="match status" value="1"/>
</dbReference>
<organism evidence="6 7">
    <name type="scientific">Claveliimonas bilis</name>
    <dbReference type="NCBI Taxonomy" id="3028070"/>
    <lineage>
        <taxon>Bacteria</taxon>
        <taxon>Bacillati</taxon>
        <taxon>Bacillota</taxon>
        <taxon>Clostridia</taxon>
        <taxon>Lachnospirales</taxon>
        <taxon>Lachnospiraceae</taxon>
        <taxon>Claveliimonas</taxon>
    </lineage>
</organism>
<evidence type="ECO:0000313" key="7">
    <source>
        <dbReference type="Proteomes" id="UP001305815"/>
    </source>
</evidence>
<dbReference type="SUPFAM" id="SSF47413">
    <property type="entry name" value="lambda repressor-like DNA-binding domains"/>
    <property type="match status" value="1"/>
</dbReference>
<dbReference type="Pfam" id="PF00356">
    <property type="entry name" value="LacI"/>
    <property type="match status" value="1"/>
</dbReference>
<keyword evidence="3" id="KW-0804">Transcription</keyword>
<evidence type="ECO:0000256" key="3">
    <source>
        <dbReference type="ARBA" id="ARBA00023163"/>
    </source>
</evidence>
<keyword evidence="7" id="KW-1185">Reference proteome</keyword>
<evidence type="ECO:0000259" key="4">
    <source>
        <dbReference type="PROSITE" id="PS50932"/>
    </source>
</evidence>
<dbReference type="PROSITE" id="PS50943">
    <property type="entry name" value="HTH_CROC1"/>
    <property type="match status" value="1"/>
</dbReference>
<name>A0ABM8I1K7_9FIRM</name>
<dbReference type="Proteomes" id="UP001305815">
    <property type="component" value="Chromosome"/>
</dbReference>
<evidence type="ECO:0000256" key="1">
    <source>
        <dbReference type="ARBA" id="ARBA00023015"/>
    </source>
</evidence>
<dbReference type="SUPFAM" id="SSF53822">
    <property type="entry name" value="Periplasmic binding protein-like I"/>
    <property type="match status" value="1"/>
</dbReference>
<dbReference type="PROSITE" id="PS00356">
    <property type="entry name" value="HTH_LACI_1"/>
    <property type="match status" value="1"/>
</dbReference>
<dbReference type="CDD" id="cd01542">
    <property type="entry name" value="PBP1_TreR-like"/>
    <property type="match status" value="1"/>
</dbReference>